<reference evidence="1" key="1">
    <citation type="submission" date="2024-06" db="EMBL/GenBank/DDBJ databases">
        <authorList>
            <person name="Lee H."/>
            <person name="Agrawal S."/>
        </authorList>
    </citation>
    <scope>NUCLEOTIDE SEQUENCE</scope>
</reference>
<accession>A0AB39C7N2</accession>
<dbReference type="EMBL" id="PP965177">
    <property type="protein sequence ID" value="XDJ02620.1"/>
    <property type="molecule type" value="Genomic_DNA"/>
</dbReference>
<organism evidence="1">
    <name type="scientific">Bacillus phage KoopaTroopa</name>
    <dbReference type="NCBI Taxonomy" id="3234046"/>
    <lineage>
        <taxon>Viruses</taxon>
        <taxon>Duplodnaviria</taxon>
        <taxon>Heunggongvirae</taxon>
        <taxon>Uroviricota</taxon>
        <taxon>Caudoviricetes</taxon>
    </lineage>
</organism>
<protein>
    <submittedName>
        <fullName evidence="1">Uncharacterized protein</fullName>
    </submittedName>
</protein>
<name>A0AB39C7N2_9CAUD</name>
<evidence type="ECO:0000313" key="1">
    <source>
        <dbReference type="EMBL" id="XDJ02620.1"/>
    </source>
</evidence>
<proteinExistence type="predicted"/>
<sequence>MYKHLDINVKEELEKVNNLDDFENVIDELASMKMSLLSVVCDDNELQDVRAELVHAMEYTVKWINERLESGYWCYDTCQELREQKYYLMQCLSELKYMTKYSIKVNFQIHEFGKRWEDTPVKTMTVTALNEVDCRGLAGYKMKELSNLEEKEIRYTINHSSQGHYVGHNWTFKESLRRKEQQQ</sequence>